<evidence type="ECO:0000313" key="1">
    <source>
        <dbReference type="EMBL" id="NML63322.1"/>
    </source>
</evidence>
<gene>
    <name evidence="1" type="ORF">HHL21_19965</name>
</gene>
<dbReference type="Proteomes" id="UP000583752">
    <property type="component" value="Unassembled WGS sequence"/>
</dbReference>
<protein>
    <recommendedName>
        <fullName evidence="3">Flagellar protein FliT</fullName>
    </recommendedName>
</protein>
<evidence type="ECO:0000313" key="2">
    <source>
        <dbReference type="Proteomes" id="UP000583752"/>
    </source>
</evidence>
<evidence type="ECO:0008006" key="3">
    <source>
        <dbReference type="Google" id="ProtNLM"/>
    </source>
</evidence>
<reference evidence="1 2" key="1">
    <citation type="submission" date="2020-04" db="EMBL/GenBank/DDBJ databases">
        <title>Massilia sp. RP-1-19 isolated from soil.</title>
        <authorList>
            <person name="Dahal R.H."/>
        </authorList>
    </citation>
    <scope>NUCLEOTIDE SEQUENCE [LARGE SCALE GENOMIC DNA]</scope>
    <source>
        <strain evidence="1 2">RP-1-19</strain>
    </source>
</reference>
<accession>A0A848HPR9</accession>
<name>A0A848HPR9_9BURK</name>
<sequence>MDRRASIDALRDALATAAGARDWDRLCTAVSALAPQLGALGAQGPWSAAEMRALSRLRTSHELAATVCQQQQQLLVAKMTELQNNKTGWSAYALDHETEFDENMA</sequence>
<organism evidence="1 2">
    <name type="scientific">Massilia polaris</name>
    <dbReference type="NCBI Taxonomy" id="2728846"/>
    <lineage>
        <taxon>Bacteria</taxon>
        <taxon>Pseudomonadati</taxon>
        <taxon>Pseudomonadota</taxon>
        <taxon>Betaproteobacteria</taxon>
        <taxon>Burkholderiales</taxon>
        <taxon>Oxalobacteraceae</taxon>
        <taxon>Telluria group</taxon>
        <taxon>Massilia</taxon>
    </lineage>
</organism>
<proteinExistence type="predicted"/>
<dbReference type="EMBL" id="JABBGG010000015">
    <property type="protein sequence ID" value="NML63322.1"/>
    <property type="molecule type" value="Genomic_DNA"/>
</dbReference>
<comment type="caution">
    <text evidence="1">The sequence shown here is derived from an EMBL/GenBank/DDBJ whole genome shotgun (WGS) entry which is preliminary data.</text>
</comment>
<dbReference type="RefSeq" id="WP_169469170.1">
    <property type="nucleotide sequence ID" value="NZ_JABBGG010000015.1"/>
</dbReference>
<keyword evidence="2" id="KW-1185">Reference proteome</keyword>
<dbReference type="AlphaFoldDB" id="A0A848HPR9"/>